<dbReference type="InterPro" id="IPR000073">
    <property type="entry name" value="AB_hydrolase_1"/>
</dbReference>
<dbReference type="Gene3D" id="3.40.50.1820">
    <property type="entry name" value="alpha/beta hydrolase"/>
    <property type="match status" value="1"/>
</dbReference>
<feature type="domain" description="AB hydrolase-1" evidence="4">
    <location>
        <begin position="101"/>
        <end position="240"/>
    </location>
</feature>
<dbReference type="OrthoDB" id="425534at2759"/>
<keyword evidence="7" id="KW-1185">Reference proteome</keyword>
<comment type="caution">
    <text evidence="6">The sequence shown here is derived from an EMBL/GenBank/DDBJ whole genome shotgun (WGS) entry which is preliminary data.</text>
</comment>
<evidence type="ECO:0000256" key="1">
    <source>
        <dbReference type="ARBA" id="ARBA00010088"/>
    </source>
</evidence>
<dbReference type="AlphaFoldDB" id="A0A8K0SXL2"/>
<feature type="chain" id="PRO_5035458149" evidence="3">
    <location>
        <begin position="22"/>
        <end position="537"/>
    </location>
</feature>
<dbReference type="SUPFAM" id="SSF53474">
    <property type="entry name" value="alpha/beta-Hydrolases"/>
    <property type="match status" value="1"/>
</dbReference>
<feature type="domain" description="Peptidase S33 tripeptidyl aminopeptidase-like C-terminal" evidence="5">
    <location>
        <begin position="387"/>
        <end position="488"/>
    </location>
</feature>
<dbReference type="PANTHER" id="PTHR43248:SF25">
    <property type="entry name" value="AB HYDROLASE-1 DOMAIN-CONTAINING PROTEIN-RELATED"/>
    <property type="match status" value="1"/>
</dbReference>
<dbReference type="InterPro" id="IPR013595">
    <property type="entry name" value="Pept_S33_TAP-like_C"/>
</dbReference>
<evidence type="ECO:0000313" key="6">
    <source>
        <dbReference type="EMBL" id="KAH7324345.1"/>
    </source>
</evidence>
<reference evidence="6" key="1">
    <citation type="journal article" date="2021" name="Nat. Commun.">
        <title>Genetic determinants of endophytism in the Arabidopsis root mycobiome.</title>
        <authorList>
            <person name="Mesny F."/>
            <person name="Miyauchi S."/>
            <person name="Thiergart T."/>
            <person name="Pickel B."/>
            <person name="Atanasova L."/>
            <person name="Karlsson M."/>
            <person name="Huettel B."/>
            <person name="Barry K.W."/>
            <person name="Haridas S."/>
            <person name="Chen C."/>
            <person name="Bauer D."/>
            <person name="Andreopoulos W."/>
            <person name="Pangilinan J."/>
            <person name="LaButti K."/>
            <person name="Riley R."/>
            <person name="Lipzen A."/>
            <person name="Clum A."/>
            <person name="Drula E."/>
            <person name="Henrissat B."/>
            <person name="Kohler A."/>
            <person name="Grigoriev I.V."/>
            <person name="Martin F.M."/>
            <person name="Hacquard S."/>
        </authorList>
    </citation>
    <scope>NUCLEOTIDE SEQUENCE</scope>
    <source>
        <strain evidence="6">MPI-CAGE-CH-0235</strain>
    </source>
</reference>
<comment type="similarity">
    <text evidence="1">Belongs to the peptidase S33 family.</text>
</comment>
<dbReference type="InterPro" id="IPR029058">
    <property type="entry name" value="AB_hydrolase_fold"/>
</dbReference>
<dbReference type="GO" id="GO:0016787">
    <property type="term" value="F:hydrolase activity"/>
    <property type="evidence" value="ECO:0007669"/>
    <property type="project" value="UniProtKB-KW"/>
</dbReference>
<dbReference type="PANTHER" id="PTHR43248">
    <property type="entry name" value="2-SUCCINYL-6-HYDROXY-2,4-CYCLOHEXADIENE-1-CARBOXYLATE SYNTHASE"/>
    <property type="match status" value="1"/>
</dbReference>
<evidence type="ECO:0000259" key="5">
    <source>
        <dbReference type="Pfam" id="PF08386"/>
    </source>
</evidence>
<feature type="signal peptide" evidence="3">
    <location>
        <begin position="1"/>
        <end position="21"/>
    </location>
</feature>
<dbReference type="Pfam" id="PF08386">
    <property type="entry name" value="Abhydrolase_4"/>
    <property type="match status" value="1"/>
</dbReference>
<keyword evidence="3" id="KW-0732">Signal</keyword>
<gene>
    <name evidence="6" type="ORF">B0I35DRAFT_388045</name>
</gene>
<name>A0A8K0SXL2_9HYPO</name>
<evidence type="ECO:0000256" key="2">
    <source>
        <dbReference type="ARBA" id="ARBA00022801"/>
    </source>
</evidence>
<protein>
    <submittedName>
        <fullName evidence="6">Peptidase S33, tripeptidyl-peptidase</fullName>
    </submittedName>
</protein>
<accession>A0A8K0SXL2</accession>
<dbReference type="Proteomes" id="UP000813444">
    <property type="component" value="Unassembled WGS sequence"/>
</dbReference>
<evidence type="ECO:0000259" key="4">
    <source>
        <dbReference type="Pfam" id="PF00561"/>
    </source>
</evidence>
<dbReference type="Pfam" id="PF00561">
    <property type="entry name" value="Abhydrolase_1"/>
    <property type="match status" value="1"/>
</dbReference>
<sequence length="537" mass="58159">MFSIFFILLSAAAVEAGIAWGECNDLPDTMPSTMQCANFSVPLDYTTGYSNQSLTLQLARLPAAVQPARGSILLNFGGPGATARASLGSLSSTLMVMSGMEHDLVAFDPRGTGNTIPIRCHDDLGLLQQAFELIPTNASDTALGSVWARGTLDAQECYEASRETGSLVGTAFVARDLMEVVDGLEGDGMLRYWGFSYGTTLGATVAAMFPERIDKIILDGVQNPHEYYHDVADFEEWFDSDKVVSGIFQTCVALPENCALAQDGVSAEILEEQFWDLLYRLKYEPVVVGRFKVDYVLLKAVVSQSLYDSAAWPATALLLRGLFNGEATSDMESIIAAFYPITIEDVLDQAGLIAGRSGIHCSDNIPRAESLDAMLPAVERLYDISRFMGDVVTGAQLICSQWRFAAKERYTGDFHVTTANPMLIVSTQLDAHTPLRSAYNVSSGFEGSRVLEVEGYGHSSLAVPSLCTIDKISAYFNNGTLPEHGFACEASAQPYSGIGWDDIINAGAERKRGTTSSRIGGYVIPRSYAPARHAMHI</sequence>
<dbReference type="InterPro" id="IPR051601">
    <property type="entry name" value="Serine_prot/Carboxylest_S33"/>
</dbReference>
<evidence type="ECO:0000313" key="7">
    <source>
        <dbReference type="Proteomes" id="UP000813444"/>
    </source>
</evidence>
<organism evidence="6 7">
    <name type="scientific">Stachybotrys elegans</name>
    <dbReference type="NCBI Taxonomy" id="80388"/>
    <lineage>
        <taxon>Eukaryota</taxon>
        <taxon>Fungi</taxon>
        <taxon>Dikarya</taxon>
        <taxon>Ascomycota</taxon>
        <taxon>Pezizomycotina</taxon>
        <taxon>Sordariomycetes</taxon>
        <taxon>Hypocreomycetidae</taxon>
        <taxon>Hypocreales</taxon>
        <taxon>Stachybotryaceae</taxon>
        <taxon>Stachybotrys</taxon>
    </lineage>
</organism>
<keyword evidence="2" id="KW-0378">Hydrolase</keyword>
<proteinExistence type="inferred from homology"/>
<dbReference type="EMBL" id="JAGPNK010000003">
    <property type="protein sequence ID" value="KAH7324345.1"/>
    <property type="molecule type" value="Genomic_DNA"/>
</dbReference>
<evidence type="ECO:0000256" key="3">
    <source>
        <dbReference type="SAM" id="SignalP"/>
    </source>
</evidence>